<dbReference type="Proteomes" id="UP000481153">
    <property type="component" value="Unassembled WGS sequence"/>
</dbReference>
<organism evidence="9 10">
    <name type="scientific">Aphanomyces euteiches</name>
    <dbReference type="NCBI Taxonomy" id="100861"/>
    <lineage>
        <taxon>Eukaryota</taxon>
        <taxon>Sar</taxon>
        <taxon>Stramenopiles</taxon>
        <taxon>Oomycota</taxon>
        <taxon>Saprolegniomycetes</taxon>
        <taxon>Saprolegniales</taxon>
        <taxon>Verrucalvaceae</taxon>
        <taxon>Aphanomyces</taxon>
    </lineage>
</organism>
<feature type="compositionally biased region" description="Acidic residues" evidence="7">
    <location>
        <begin position="363"/>
        <end position="374"/>
    </location>
</feature>
<dbReference type="GO" id="GO:0031625">
    <property type="term" value="F:ubiquitin protein ligase binding"/>
    <property type="evidence" value="ECO:0007669"/>
    <property type="project" value="InterPro"/>
</dbReference>
<keyword evidence="5" id="KW-0131">Cell cycle</keyword>
<dbReference type="InterPro" id="IPR036390">
    <property type="entry name" value="WH_DNA-bd_sf"/>
</dbReference>
<keyword evidence="2" id="KW-0132">Cell division</keyword>
<evidence type="ECO:0000256" key="5">
    <source>
        <dbReference type="ARBA" id="ARBA00023306"/>
    </source>
</evidence>
<dbReference type="GO" id="GO:0051301">
    <property type="term" value="P:cell division"/>
    <property type="evidence" value="ECO:0007669"/>
    <property type="project" value="UniProtKB-KW"/>
</dbReference>
<dbReference type="PANTHER" id="PTHR45957">
    <property type="entry name" value="ANAPHASE-PROMOTING COMPLEX SUBUNIT 2"/>
    <property type="match status" value="1"/>
</dbReference>
<reference evidence="9 10" key="1">
    <citation type="submission" date="2019-07" db="EMBL/GenBank/DDBJ databases">
        <title>Genomics analysis of Aphanomyces spp. identifies a new class of oomycete effector associated with host adaptation.</title>
        <authorList>
            <person name="Gaulin E."/>
        </authorList>
    </citation>
    <scope>NUCLEOTIDE SEQUENCE [LARGE SCALE GENOMIC DNA]</scope>
    <source>
        <strain evidence="9 10">ATCC 201684</strain>
    </source>
</reference>
<comment type="caution">
    <text evidence="9">The sequence shown here is derived from an EMBL/GenBank/DDBJ whole genome shotgun (WGS) entry which is preliminary data.</text>
</comment>
<evidence type="ECO:0000259" key="8">
    <source>
        <dbReference type="PROSITE" id="PS50069"/>
    </source>
</evidence>
<dbReference type="GO" id="GO:0007091">
    <property type="term" value="P:metaphase/anaphase transition of mitotic cell cycle"/>
    <property type="evidence" value="ECO:0007669"/>
    <property type="project" value="TreeGrafter"/>
</dbReference>
<dbReference type="InterPro" id="IPR059120">
    <property type="entry name" value="Cullin-like_AB"/>
</dbReference>
<dbReference type="InterPro" id="IPR057975">
    <property type="entry name" value="TPR_ANAPC2"/>
</dbReference>
<dbReference type="PANTHER" id="PTHR45957:SF1">
    <property type="entry name" value="ANAPHASE-PROMOTING COMPLEX SUBUNIT 2"/>
    <property type="match status" value="1"/>
</dbReference>
<comment type="similarity">
    <text evidence="6">Belongs to the cullin family.</text>
</comment>
<dbReference type="VEuPathDB" id="FungiDB:AeMF1_002854"/>
<dbReference type="Gene3D" id="1.10.10.10">
    <property type="entry name" value="Winged helix-like DNA-binding domain superfamily/Winged helix DNA-binding domain"/>
    <property type="match status" value="1"/>
</dbReference>
<feature type="domain" description="Cullin family profile" evidence="8">
    <location>
        <begin position="400"/>
        <end position="582"/>
    </location>
</feature>
<dbReference type="GO" id="GO:0005680">
    <property type="term" value="C:anaphase-promoting complex"/>
    <property type="evidence" value="ECO:0007669"/>
    <property type="project" value="TreeGrafter"/>
</dbReference>
<keyword evidence="3" id="KW-0498">Mitosis</keyword>
<sequence length="697" mass="80205">MATPRNGVTDSPFHPPPEAPGHVDFLQEDFRQFPFQSQRLLVELQTKAFRDTSSGEFWSFLSSDATAQENARNLPEALHYAAETIRTLEEIAQFPSAQHPRSMLSLLKAHFRAILFHDAQRAEVFSHALEALCSAIFLESLEREDHHIDVATLRSQLHYLEWMHIAKSSIMNVFLRQIDHRIAQMCRDNFSMSFLPEIKAWIDSDLLLDAHSIFHNTNQPVQYVDTLKQHVFRAFGSLRINELFEIVREYPDSISAIEDLAKCLNITHQHGELLSVFERAIRQRVLQPGASTTSIIDVYTRTIKTFRIMDPRGVLQQSISGLFSQYLRKRKDAIRCIVTSLTDDENGELFEELTRDRRVEPVVDSDDDDTDDPPELWQPDPVEATVTKPSRHMDDILSNLVNIYGSQDLFVNEYRMMLADRLLTSKEFSTERDVRTLELLKLRFGEESLQQCEIMIKDVEESKRIYANLRSPVDATIVSQHFWPPFQGTEFTMHPRLDEMVEAYKKAYAVLKNPRQLDWVPFLGSVEIELEINGRSIPFTVNPIQATIISHFEDQDCWIVDDLAIKIEVDSDILLKNSQYWLNRGVLTQVGNTLGTNNSYDPELLVDNVEEHAETSVSSKIQADEEVKMLESFVKGMLRQFESLSLQQISSKLALISRSGPTPYGNSMSNLTQILRHMVDQRVLEYIGGQYQLFKNH</sequence>
<protein>
    <recommendedName>
        <fullName evidence="1">Anaphase-promoting complex subunit 2</fullName>
    </recommendedName>
</protein>
<dbReference type="PROSITE" id="PS50069">
    <property type="entry name" value="CULLIN_2"/>
    <property type="match status" value="1"/>
</dbReference>
<dbReference type="AlphaFoldDB" id="A0A6G0WCN4"/>
<evidence type="ECO:0000313" key="9">
    <source>
        <dbReference type="EMBL" id="KAF0724701.1"/>
    </source>
</evidence>
<dbReference type="GO" id="GO:0070979">
    <property type="term" value="P:protein K11-linked ubiquitination"/>
    <property type="evidence" value="ECO:0007669"/>
    <property type="project" value="TreeGrafter"/>
</dbReference>
<dbReference type="SUPFAM" id="SSF46785">
    <property type="entry name" value="Winged helix' DNA-binding domain"/>
    <property type="match status" value="1"/>
</dbReference>
<evidence type="ECO:0000256" key="6">
    <source>
        <dbReference type="PROSITE-ProRule" id="PRU00330"/>
    </source>
</evidence>
<evidence type="ECO:0000256" key="7">
    <source>
        <dbReference type="SAM" id="MobiDB-lite"/>
    </source>
</evidence>
<dbReference type="SUPFAM" id="SSF75632">
    <property type="entry name" value="Cullin homology domain"/>
    <property type="match status" value="1"/>
</dbReference>
<dbReference type="Gene3D" id="4.10.1030.10">
    <property type="entry name" value="Ring Box Chain A, domain 5"/>
    <property type="match status" value="1"/>
</dbReference>
<dbReference type="SMART" id="SM01013">
    <property type="entry name" value="APC2"/>
    <property type="match status" value="1"/>
</dbReference>
<dbReference type="Gene3D" id="1.20.1310.10">
    <property type="entry name" value="Cullin Repeats"/>
    <property type="match status" value="1"/>
</dbReference>
<evidence type="ECO:0000256" key="2">
    <source>
        <dbReference type="ARBA" id="ARBA00022618"/>
    </source>
</evidence>
<evidence type="ECO:0000313" key="10">
    <source>
        <dbReference type="Proteomes" id="UP000481153"/>
    </source>
</evidence>
<dbReference type="EMBL" id="VJMJ01000266">
    <property type="protein sequence ID" value="KAF0724701.1"/>
    <property type="molecule type" value="Genomic_DNA"/>
</dbReference>
<dbReference type="InterPro" id="IPR036388">
    <property type="entry name" value="WH-like_DNA-bd_sf"/>
</dbReference>
<dbReference type="InterPro" id="IPR014786">
    <property type="entry name" value="ANAPC2_C"/>
</dbReference>
<dbReference type="Pfam" id="PF26557">
    <property type="entry name" value="Cullin_AB"/>
    <property type="match status" value="1"/>
</dbReference>
<dbReference type="Pfam" id="PF25773">
    <property type="entry name" value="TPR_ANAPC2"/>
    <property type="match status" value="1"/>
</dbReference>
<evidence type="ECO:0000256" key="4">
    <source>
        <dbReference type="ARBA" id="ARBA00022786"/>
    </source>
</evidence>
<feature type="region of interest" description="Disordered" evidence="7">
    <location>
        <begin position="1"/>
        <end position="20"/>
    </location>
</feature>
<dbReference type="InterPro" id="IPR016158">
    <property type="entry name" value="Cullin_homology"/>
</dbReference>
<dbReference type="InterPro" id="IPR036317">
    <property type="entry name" value="Cullin_homology_sf"/>
</dbReference>
<dbReference type="Pfam" id="PF08672">
    <property type="entry name" value="ANAPC2"/>
    <property type="match status" value="1"/>
</dbReference>
<name>A0A6G0WCN4_9STRA</name>
<dbReference type="InterPro" id="IPR044554">
    <property type="entry name" value="ANAPC2"/>
</dbReference>
<dbReference type="GO" id="GO:0006511">
    <property type="term" value="P:ubiquitin-dependent protein catabolic process"/>
    <property type="evidence" value="ECO:0007669"/>
    <property type="project" value="InterPro"/>
</dbReference>
<gene>
    <name evidence="9" type="ORF">Ae201684_016764</name>
</gene>
<dbReference type="SMART" id="SM00182">
    <property type="entry name" value="CULLIN"/>
    <property type="match status" value="1"/>
</dbReference>
<proteinExistence type="inferred from homology"/>
<evidence type="ECO:0000256" key="1">
    <source>
        <dbReference type="ARBA" id="ARBA00016068"/>
    </source>
</evidence>
<evidence type="ECO:0000256" key="3">
    <source>
        <dbReference type="ARBA" id="ARBA00022776"/>
    </source>
</evidence>
<keyword evidence="10" id="KW-1185">Reference proteome</keyword>
<accession>A0A6G0WCN4</accession>
<keyword evidence="4" id="KW-0833">Ubl conjugation pathway</keyword>
<feature type="region of interest" description="Disordered" evidence="7">
    <location>
        <begin position="360"/>
        <end position="379"/>
    </location>
</feature>